<feature type="non-terminal residue" evidence="2">
    <location>
        <position position="1"/>
    </location>
</feature>
<dbReference type="GO" id="GO:0003676">
    <property type="term" value="F:nucleic acid binding"/>
    <property type="evidence" value="ECO:0007669"/>
    <property type="project" value="InterPro"/>
</dbReference>
<dbReference type="OrthoDB" id="1845088at2759"/>
<dbReference type="Proteomes" id="UP000187406">
    <property type="component" value="Unassembled WGS sequence"/>
</dbReference>
<dbReference type="InterPro" id="IPR036875">
    <property type="entry name" value="Znf_CCHC_sf"/>
</dbReference>
<accession>A0A1Q3CT59</accession>
<dbReference type="InParanoid" id="A0A1Q3CT59"/>
<dbReference type="EMBL" id="BDDD01002832">
    <property type="protein sequence ID" value="GAV83228.1"/>
    <property type="molecule type" value="Genomic_DNA"/>
</dbReference>
<name>A0A1Q3CT59_CEPFO</name>
<feature type="non-terminal residue" evidence="2">
    <location>
        <position position="209"/>
    </location>
</feature>
<evidence type="ECO:0000313" key="3">
    <source>
        <dbReference type="Proteomes" id="UP000187406"/>
    </source>
</evidence>
<organism evidence="2 3">
    <name type="scientific">Cephalotus follicularis</name>
    <name type="common">Albany pitcher plant</name>
    <dbReference type="NCBI Taxonomy" id="3775"/>
    <lineage>
        <taxon>Eukaryota</taxon>
        <taxon>Viridiplantae</taxon>
        <taxon>Streptophyta</taxon>
        <taxon>Embryophyta</taxon>
        <taxon>Tracheophyta</taxon>
        <taxon>Spermatophyta</taxon>
        <taxon>Magnoliopsida</taxon>
        <taxon>eudicotyledons</taxon>
        <taxon>Gunneridae</taxon>
        <taxon>Pentapetalae</taxon>
        <taxon>rosids</taxon>
        <taxon>fabids</taxon>
        <taxon>Oxalidales</taxon>
        <taxon>Cephalotaceae</taxon>
        <taxon>Cephalotus</taxon>
    </lineage>
</organism>
<dbReference type="AlphaFoldDB" id="A0A1Q3CT59"/>
<evidence type="ECO:0000256" key="1">
    <source>
        <dbReference type="SAM" id="MobiDB-lite"/>
    </source>
</evidence>
<reference evidence="3" key="1">
    <citation type="submission" date="2016-04" db="EMBL/GenBank/DDBJ databases">
        <title>Cephalotus genome sequencing.</title>
        <authorList>
            <person name="Fukushima K."/>
            <person name="Hasebe M."/>
            <person name="Fang X."/>
        </authorList>
    </citation>
    <scope>NUCLEOTIDE SEQUENCE [LARGE SCALE GENOMIC DNA]</scope>
    <source>
        <strain evidence="3">cv. St1</strain>
    </source>
</reference>
<dbReference type="PANTHER" id="PTHR47481">
    <property type="match status" value="1"/>
</dbReference>
<gene>
    <name evidence="2" type="ORF">CFOL_v3_26677</name>
</gene>
<proteinExistence type="predicted"/>
<dbReference type="PANTHER" id="PTHR47481:SF43">
    <property type="entry name" value="RETROTRANSPOSON COPIA-LIKE N-TERMINAL DOMAIN-CONTAINING PROTEIN"/>
    <property type="match status" value="1"/>
</dbReference>
<feature type="region of interest" description="Disordered" evidence="1">
    <location>
        <begin position="132"/>
        <end position="171"/>
    </location>
</feature>
<evidence type="ECO:0000313" key="2">
    <source>
        <dbReference type="EMBL" id="GAV83228.1"/>
    </source>
</evidence>
<keyword evidence="3" id="KW-1185">Reference proteome</keyword>
<comment type="caution">
    <text evidence="2">The sequence shown here is derived from an EMBL/GenBank/DDBJ whole genome shotgun (WGS) entry which is preliminary data.</text>
</comment>
<feature type="compositionally biased region" description="Low complexity" evidence="1">
    <location>
        <begin position="153"/>
        <end position="169"/>
    </location>
</feature>
<dbReference type="GO" id="GO:0008270">
    <property type="term" value="F:zinc ion binding"/>
    <property type="evidence" value="ECO:0007669"/>
    <property type="project" value="InterPro"/>
</dbReference>
<protein>
    <submittedName>
        <fullName evidence="2">UBN2 domain-containing protein</fullName>
    </submittedName>
</protein>
<dbReference type="SUPFAM" id="SSF57756">
    <property type="entry name" value="Retrovirus zinc finger-like domains"/>
    <property type="match status" value="1"/>
</dbReference>
<dbReference type="Pfam" id="PF14223">
    <property type="entry name" value="Retrotran_gag_2"/>
    <property type="match status" value="1"/>
</dbReference>
<sequence length="209" mass="23231">LPLVVDKLSSTEAWNSLNQAFCSSSHTRVLQLCMQLQNLKKKDSSISTYISSAKYLFDELVSACKILSPEEFNAIIFNNLRSSFHAIVAAISTRSTPVLFPELHSLLNSEEIQINATTPSIDLPFASMVQRNSKQNFSPSSSQNRPQNDDNNRPQNNNNNRQSNNNPNNGNVKCQICKQTGHLAYMCKYRYHGAPTANTTTCTSSNPAN</sequence>